<proteinExistence type="predicted"/>
<comment type="caution">
    <text evidence="1">The sequence shown here is derived from an EMBL/GenBank/DDBJ whole genome shotgun (WGS) entry which is preliminary data.</text>
</comment>
<evidence type="ECO:0000313" key="1">
    <source>
        <dbReference type="EMBL" id="KAK6351936.1"/>
    </source>
</evidence>
<accession>A0AAN8P0E8</accession>
<dbReference type="EMBL" id="JAVHNR010000002">
    <property type="protein sequence ID" value="KAK6351936.1"/>
    <property type="molecule type" value="Genomic_DNA"/>
</dbReference>
<sequence>MGHSDRIPIIHAPLLTDRVTDLQALWESGFTWRAFPILLRAILLNKRDIAEYLCQQLGISFNGIAALSAESTPTATWELLEYAAFYKIIEGVVTEFLAFYWNAEVRQFSETYPLNIHSTVKAILAFLIPIETRIAKYIVRVLQWKYSLPADKAAHLAIDTLENYGRHLQKYLKFMGLEDAVLGSEDLVLELLLQCGPNPNEINYWQTALWTNILRYGQFETGVPRIPGLFSDITKVLPTIKVFLKSGAAVDRKLWLDARKICEPLIARLSEEEQIKKREMYNLIKGAETPLEIAFLLRSSAIFCFLVAELDDLSREKFCRWISSKCPNIPPEFIQALKTQDVELLATRWNTRIQNLPPLINAIGVLNSRGPDAFKEVVLQQKDHSQLADITLQIADIAVDAPPDALVSPTYNKSLEFLLEKGATLEAIKDSNWKRRRNEYLMCLMISINSNNLELLDILLRFGIQNRAGFAATHVASWLREVYLTLLIIATRGSLSIFKLITDGLDPALDPAQKNTYLYHAVEAGNLSIATYILRRGSCRDELVRALRAAVDMGRIDMISLILGHYPDYHQIALEEVEGEQFGQPLSKVSNARGLDFLRNWKPGHLNNEVSV</sequence>
<dbReference type="SUPFAM" id="SSF48403">
    <property type="entry name" value="Ankyrin repeat"/>
    <property type="match status" value="1"/>
</dbReference>
<name>A0AAN8P0E8_9PEZI</name>
<evidence type="ECO:0000313" key="2">
    <source>
        <dbReference type="Proteomes" id="UP001313282"/>
    </source>
</evidence>
<organism evidence="1 2">
    <name type="scientific">Orbilia javanica</name>
    <dbReference type="NCBI Taxonomy" id="47235"/>
    <lineage>
        <taxon>Eukaryota</taxon>
        <taxon>Fungi</taxon>
        <taxon>Dikarya</taxon>
        <taxon>Ascomycota</taxon>
        <taxon>Pezizomycotina</taxon>
        <taxon>Orbiliomycetes</taxon>
        <taxon>Orbiliales</taxon>
        <taxon>Orbiliaceae</taxon>
        <taxon>Orbilia</taxon>
    </lineage>
</organism>
<keyword evidence="2" id="KW-1185">Reference proteome</keyword>
<dbReference type="InterPro" id="IPR036770">
    <property type="entry name" value="Ankyrin_rpt-contain_sf"/>
</dbReference>
<protein>
    <submittedName>
        <fullName evidence="1">Uncharacterized protein</fullName>
    </submittedName>
</protein>
<gene>
    <name evidence="1" type="ORF">TWF718_005081</name>
</gene>
<dbReference type="Proteomes" id="UP001313282">
    <property type="component" value="Unassembled WGS sequence"/>
</dbReference>
<reference evidence="1 2" key="1">
    <citation type="submission" date="2019-10" db="EMBL/GenBank/DDBJ databases">
        <authorList>
            <person name="Palmer J.M."/>
        </authorList>
    </citation>
    <scope>NUCLEOTIDE SEQUENCE [LARGE SCALE GENOMIC DNA]</scope>
    <source>
        <strain evidence="1 2">TWF718</strain>
    </source>
</reference>
<dbReference type="AlphaFoldDB" id="A0AAN8P0E8"/>
<dbReference type="Gene3D" id="1.25.40.20">
    <property type="entry name" value="Ankyrin repeat-containing domain"/>
    <property type="match status" value="1"/>
</dbReference>